<keyword evidence="2" id="KW-1185">Reference proteome</keyword>
<evidence type="ECO:0000313" key="2">
    <source>
        <dbReference type="Proteomes" id="UP000805193"/>
    </source>
</evidence>
<sequence>MTLKCSFGRRGILEAATRRFFTLAGVREPPLLLPLGVLAGCSLSAGRHFWDDLRLVLCDNEALVFLRPRWVTRCHEAGKRVPFQPFVVACPDS</sequence>
<comment type="caution">
    <text evidence="1">The sequence shown here is derived from an EMBL/GenBank/DDBJ whole genome shotgun (WGS) entry which is preliminary data.</text>
</comment>
<proteinExistence type="predicted"/>
<evidence type="ECO:0000313" key="1">
    <source>
        <dbReference type="EMBL" id="KAG0413623.1"/>
    </source>
</evidence>
<name>A0AC60P2I3_IXOPE</name>
<accession>A0AC60P2I3</accession>
<reference evidence="1 2" key="1">
    <citation type="journal article" date="2020" name="Cell">
        <title>Large-Scale Comparative Analyses of Tick Genomes Elucidate Their Genetic Diversity and Vector Capacities.</title>
        <authorList>
            <consortium name="Tick Genome and Microbiome Consortium (TIGMIC)"/>
            <person name="Jia N."/>
            <person name="Wang J."/>
            <person name="Shi W."/>
            <person name="Du L."/>
            <person name="Sun Y."/>
            <person name="Zhan W."/>
            <person name="Jiang J.F."/>
            <person name="Wang Q."/>
            <person name="Zhang B."/>
            <person name="Ji P."/>
            <person name="Bell-Sakyi L."/>
            <person name="Cui X.M."/>
            <person name="Yuan T.T."/>
            <person name="Jiang B.G."/>
            <person name="Yang W.F."/>
            <person name="Lam T.T."/>
            <person name="Chang Q.C."/>
            <person name="Ding S.J."/>
            <person name="Wang X.J."/>
            <person name="Zhu J.G."/>
            <person name="Ruan X.D."/>
            <person name="Zhao L."/>
            <person name="Wei J.T."/>
            <person name="Ye R.Z."/>
            <person name="Que T.C."/>
            <person name="Du C.H."/>
            <person name="Zhou Y.H."/>
            <person name="Cheng J.X."/>
            <person name="Dai P.F."/>
            <person name="Guo W.B."/>
            <person name="Han X.H."/>
            <person name="Huang E.J."/>
            <person name="Li L.F."/>
            <person name="Wei W."/>
            <person name="Gao Y.C."/>
            <person name="Liu J.Z."/>
            <person name="Shao H.Z."/>
            <person name="Wang X."/>
            <person name="Wang C.C."/>
            <person name="Yang T.C."/>
            <person name="Huo Q.B."/>
            <person name="Li W."/>
            <person name="Chen H.Y."/>
            <person name="Chen S.E."/>
            <person name="Zhou L.G."/>
            <person name="Ni X.B."/>
            <person name="Tian J.H."/>
            <person name="Sheng Y."/>
            <person name="Liu T."/>
            <person name="Pan Y.S."/>
            <person name="Xia L.Y."/>
            <person name="Li J."/>
            <person name="Zhao F."/>
            <person name="Cao W.C."/>
        </authorList>
    </citation>
    <scope>NUCLEOTIDE SEQUENCE [LARGE SCALE GENOMIC DNA]</scope>
    <source>
        <strain evidence="1">Iper-2018</strain>
    </source>
</reference>
<organism evidence="1 2">
    <name type="scientific">Ixodes persulcatus</name>
    <name type="common">Taiga tick</name>
    <dbReference type="NCBI Taxonomy" id="34615"/>
    <lineage>
        <taxon>Eukaryota</taxon>
        <taxon>Metazoa</taxon>
        <taxon>Ecdysozoa</taxon>
        <taxon>Arthropoda</taxon>
        <taxon>Chelicerata</taxon>
        <taxon>Arachnida</taxon>
        <taxon>Acari</taxon>
        <taxon>Parasitiformes</taxon>
        <taxon>Ixodida</taxon>
        <taxon>Ixodoidea</taxon>
        <taxon>Ixodidae</taxon>
        <taxon>Ixodinae</taxon>
        <taxon>Ixodes</taxon>
    </lineage>
</organism>
<gene>
    <name evidence="1" type="ORF">HPB47_009227</name>
</gene>
<protein>
    <submittedName>
        <fullName evidence="1">Uncharacterized protein</fullName>
    </submittedName>
</protein>
<dbReference type="Proteomes" id="UP000805193">
    <property type="component" value="Unassembled WGS sequence"/>
</dbReference>
<dbReference type="EMBL" id="JABSTQ010011245">
    <property type="protein sequence ID" value="KAG0413623.1"/>
    <property type="molecule type" value="Genomic_DNA"/>
</dbReference>